<dbReference type="Proteomes" id="UP001159364">
    <property type="component" value="Linkage Group LG12"/>
</dbReference>
<dbReference type="EMBL" id="JAIWQS010000012">
    <property type="protein sequence ID" value="KAJ8748815.1"/>
    <property type="molecule type" value="Genomic_DNA"/>
</dbReference>
<evidence type="ECO:0000313" key="7">
    <source>
        <dbReference type="EMBL" id="KAJ8748815.1"/>
    </source>
</evidence>
<evidence type="ECO:0000256" key="4">
    <source>
        <dbReference type="SAM" id="Coils"/>
    </source>
</evidence>
<feature type="region of interest" description="Disordered" evidence="5">
    <location>
        <begin position="525"/>
        <end position="550"/>
    </location>
</feature>
<evidence type="ECO:0000256" key="3">
    <source>
        <dbReference type="ARBA" id="ARBA00023242"/>
    </source>
</evidence>
<evidence type="ECO:0000256" key="2">
    <source>
        <dbReference type="ARBA" id="ARBA00022763"/>
    </source>
</evidence>
<evidence type="ECO:0000256" key="1">
    <source>
        <dbReference type="ARBA" id="ARBA00004123"/>
    </source>
</evidence>
<keyword evidence="2" id="KW-0227">DNA damage</keyword>
<evidence type="ECO:0000259" key="6">
    <source>
        <dbReference type="Pfam" id="PF08573"/>
    </source>
</evidence>
<dbReference type="InterPro" id="IPR033316">
    <property type="entry name" value="RBBP8-like"/>
</dbReference>
<dbReference type="GO" id="GO:0005634">
    <property type="term" value="C:nucleus"/>
    <property type="evidence" value="ECO:0007669"/>
    <property type="project" value="UniProtKB-SubCell"/>
</dbReference>
<dbReference type="GO" id="GO:0010792">
    <property type="term" value="P:DNA double-strand break processing involved in repair via single-strand annealing"/>
    <property type="evidence" value="ECO:0007669"/>
    <property type="project" value="TreeGrafter"/>
</dbReference>
<accession>A0AAV8S9X5</accession>
<evidence type="ECO:0000313" key="8">
    <source>
        <dbReference type="Proteomes" id="UP001159364"/>
    </source>
</evidence>
<feature type="region of interest" description="Disordered" evidence="5">
    <location>
        <begin position="462"/>
        <end position="483"/>
    </location>
</feature>
<feature type="coiled-coil region" evidence="4">
    <location>
        <begin position="157"/>
        <end position="321"/>
    </location>
</feature>
<comment type="caution">
    <text evidence="7">The sequence shown here is derived from an EMBL/GenBank/DDBJ whole genome shotgun (WGS) entry which is preliminary data.</text>
</comment>
<dbReference type="PANTHER" id="PTHR15107:SF0">
    <property type="entry name" value="DNA ENDONUCLEASE ACTIVATOR CTP1 C-TERMINAL DOMAIN-CONTAINING PROTEIN"/>
    <property type="match status" value="1"/>
</dbReference>
<comment type="subcellular location">
    <subcellularLocation>
        <location evidence="1">Nucleus</location>
    </subcellularLocation>
</comment>
<name>A0AAV8S9X5_9ROSI</name>
<reference evidence="7 8" key="1">
    <citation type="submission" date="2021-09" db="EMBL/GenBank/DDBJ databases">
        <title>Genomic insights and catalytic innovation underlie evolution of tropane alkaloids biosynthesis.</title>
        <authorList>
            <person name="Wang Y.-J."/>
            <person name="Tian T."/>
            <person name="Huang J.-P."/>
            <person name="Huang S.-X."/>
        </authorList>
    </citation>
    <scope>NUCLEOTIDE SEQUENCE [LARGE SCALE GENOMIC DNA]</scope>
    <source>
        <strain evidence="7">KIB-2018</strain>
        <tissue evidence="7">Leaf</tissue>
    </source>
</reference>
<keyword evidence="3" id="KW-0539">Nucleus</keyword>
<dbReference type="AlphaFoldDB" id="A0AAV8S9X5"/>
<gene>
    <name evidence="7" type="ORF">K2173_011372</name>
</gene>
<protein>
    <recommendedName>
        <fullName evidence="6">DNA endonuclease activator Ctp1 C-terminal domain-containing protein</fullName>
    </recommendedName>
</protein>
<dbReference type="InterPro" id="IPR013882">
    <property type="entry name" value="Ctp1_C"/>
</dbReference>
<evidence type="ECO:0000256" key="5">
    <source>
        <dbReference type="SAM" id="MobiDB-lite"/>
    </source>
</evidence>
<dbReference type="PANTHER" id="PTHR15107">
    <property type="entry name" value="RETINOBLASTOMA BINDING PROTEIN 8"/>
    <property type="match status" value="1"/>
</dbReference>
<sequence>MEKKLSDPTELELESSLDNGDEKYVYELSTVLVGTIQDAKDRISQIEYIFCNQLYPIFLSKSKRLQNFCSEAKKQTDDIWRRKENDLLLQIQKLELQMKQVIEENHYLKIGKEKLPEDIRIHQIIIDEHERKLLNKSKEVDEGIDLQVKLQNMVQTKDSLIVEKEKQLKEHEDAETRLLAKVESLEREIEELQHSLRRERETVADKEEKGQNLVRHLNKMISYLGDSGAKLTEREKQNEELVRKLESAEENVSHLQAELKKKIEELDKGKALQTQLQEQLDGNVVKISKQKQQLEESENDRKLLMDRVQGLSEMLKDLQNNPTSCSDKVAEGKDSHKKSLQEIELKSSQLLQAEKKKRSVVVEAYKRLKSRYNFLCTKFGLTRDNVLGQGQSENGCISLNHQQNLSTSTDGKNKELHTCGDACETKKPKLDSGSSVDMVDKVVVSVPVSKFNSPTSGFIAPKCPPTSKSAPISSGKRPASSWIDTRSVQCKDGNDPHDDFLQTPLENIKNGLIEAMKEEVQYLPDKKDANPDCRDEETKDINAEPSREEKEQIQDQLVVNKSFKYVESVRKKAARESLKGVECNQCTKFYDAVLPNNGGREADGNKHNCEHHDGVSRHRYKYIPPMTPEGFWNIGFESEM</sequence>
<dbReference type="Pfam" id="PF08573">
    <property type="entry name" value="SAE2"/>
    <property type="match status" value="1"/>
</dbReference>
<keyword evidence="8" id="KW-1185">Reference proteome</keyword>
<dbReference type="GO" id="GO:0003684">
    <property type="term" value="F:damaged DNA binding"/>
    <property type="evidence" value="ECO:0007669"/>
    <property type="project" value="TreeGrafter"/>
</dbReference>
<organism evidence="7 8">
    <name type="scientific">Erythroxylum novogranatense</name>
    <dbReference type="NCBI Taxonomy" id="1862640"/>
    <lineage>
        <taxon>Eukaryota</taxon>
        <taxon>Viridiplantae</taxon>
        <taxon>Streptophyta</taxon>
        <taxon>Embryophyta</taxon>
        <taxon>Tracheophyta</taxon>
        <taxon>Spermatophyta</taxon>
        <taxon>Magnoliopsida</taxon>
        <taxon>eudicotyledons</taxon>
        <taxon>Gunneridae</taxon>
        <taxon>Pentapetalae</taxon>
        <taxon>rosids</taxon>
        <taxon>fabids</taxon>
        <taxon>Malpighiales</taxon>
        <taxon>Erythroxylaceae</taxon>
        <taxon>Erythroxylum</taxon>
    </lineage>
</organism>
<proteinExistence type="predicted"/>
<keyword evidence="4" id="KW-0175">Coiled coil</keyword>
<feature type="domain" description="DNA endonuclease activator Ctp1 C-terminal" evidence="6">
    <location>
        <begin position="605"/>
        <end position="636"/>
    </location>
</feature>